<organism evidence="4 5">
    <name type="scientific">Lentinula lateritia</name>
    <dbReference type="NCBI Taxonomy" id="40482"/>
    <lineage>
        <taxon>Eukaryota</taxon>
        <taxon>Fungi</taxon>
        <taxon>Dikarya</taxon>
        <taxon>Basidiomycota</taxon>
        <taxon>Agaricomycotina</taxon>
        <taxon>Agaricomycetes</taxon>
        <taxon>Agaricomycetidae</taxon>
        <taxon>Agaricales</taxon>
        <taxon>Marasmiineae</taxon>
        <taxon>Omphalotaceae</taxon>
        <taxon>Lentinula</taxon>
    </lineage>
</organism>
<sequence>MNPHIDLAINSSVPVIFYDQIGSARSSHIAPAITIDLFIAELTNLIDHLKISAFNIVGHSWGGVLGVEYAIRVQPPDLNTLS</sequence>
<comment type="caution">
    <text evidence="4">The sequence shown here is derived from an EMBL/GenBank/DDBJ whole genome shotgun (WGS) entry which is preliminary data.</text>
</comment>
<dbReference type="InterPro" id="IPR002410">
    <property type="entry name" value="Peptidase_S33"/>
</dbReference>
<proteinExistence type="inferred from homology"/>
<keyword evidence="5" id="KW-1185">Reference proteome</keyword>
<dbReference type="Gene3D" id="3.40.50.1820">
    <property type="entry name" value="alpha/beta hydrolase"/>
    <property type="match status" value="1"/>
</dbReference>
<dbReference type="Proteomes" id="UP001150217">
    <property type="component" value="Unassembled WGS sequence"/>
</dbReference>
<dbReference type="InterPro" id="IPR000073">
    <property type="entry name" value="AB_hydrolase_1"/>
</dbReference>
<evidence type="ECO:0000256" key="1">
    <source>
        <dbReference type="ARBA" id="ARBA00010088"/>
    </source>
</evidence>
<evidence type="ECO:0000313" key="5">
    <source>
        <dbReference type="Proteomes" id="UP001150217"/>
    </source>
</evidence>
<protein>
    <recommendedName>
        <fullName evidence="3">AB hydrolase-1 domain-containing protein</fullName>
    </recommendedName>
</protein>
<comment type="similarity">
    <text evidence="1">Belongs to the peptidase S33 family.</text>
</comment>
<feature type="domain" description="AB hydrolase-1" evidence="3">
    <location>
        <begin position="14"/>
        <end position="73"/>
    </location>
</feature>
<evidence type="ECO:0000256" key="2">
    <source>
        <dbReference type="ARBA" id="ARBA00022801"/>
    </source>
</evidence>
<dbReference type="InterPro" id="IPR029058">
    <property type="entry name" value="AB_hydrolase_fold"/>
</dbReference>
<evidence type="ECO:0000313" key="4">
    <source>
        <dbReference type="EMBL" id="KAJ4474788.1"/>
    </source>
</evidence>
<accession>A0ABQ8VAV8</accession>
<dbReference type="Pfam" id="PF00561">
    <property type="entry name" value="Abhydrolase_1"/>
    <property type="match status" value="1"/>
</dbReference>
<dbReference type="PRINTS" id="PR00793">
    <property type="entry name" value="PROAMNOPTASE"/>
</dbReference>
<reference evidence="4" key="1">
    <citation type="submission" date="2022-08" db="EMBL/GenBank/DDBJ databases">
        <title>A Global Phylogenomic Analysis of the Shiitake Genus Lentinula.</title>
        <authorList>
            <consortium name="DOE Joint Genome Institute"/>
            <person name="Sierra-Patev S."/>
            <person name="Min B."/>
            <person name="Naranjo-Ortiz M."/>
            <person name="Looney B."/>
            <person name="Konkel Z."/>
            <person name="Slot J.C."/>
            <person name="Sakamoto Y."/>
            <person name="Steenwyk J.L."/>
            <person name="Rokas A."/>
            <person name="Carro J."/>
            <person name="Camarero S."/>
            <person name="Ferreira P."/>
            <person name="Molpeceres G."/>
            <person name="Ruiz-Duenas F.J."/>
            <person name="Serrano A."/>
            <person name="Henrissat B."/>
            <person name="Drula E."/>
            <person name="Hughes K.W."/>
            <person name="Mata J.L."/>
            <person name="Ishikawa N.K."/>
            <person name="Vargas-Isla R."/>
            <person name="Ushijima S."/>
            <person name="Smith C.A."/>
            <person name="Ahrendt S."/>
            <person name="Andreopoulos W."/>
            <person name="He G."/>
            <person name="Labutti K."/>
            <person name="Lipzen A."/>
            <person name="Ng V."/>
            <person name="Riley R."/>
            <person name="Sandor L."/>
            <person name="Barry K."/>
            <person name="Martinez A.T."/>
            <person name="Xiao Y."/>
            <person name="Gibbons J.G."/>
            <person name="Terashima K."/>
            <person name="Grigoriev I.V."/>
            <person name="Hibbett D.S."/>
        </authorList>
    </citation>
    <scope>NUCLEOTIDE SEQUENCE</scope>
    <source>
        <strain evidence="4">RHP3577 ss4</strain>
    </source>
</reference>
<keyword evidence="2" id="KW-0378">Hydrolase</keyword>
<dbReference type="SUPFAM" id="SSF53474">
    <property type="entry name" value="alpha/beta-Hydrolases"/>
    <property type="match status" value="1"/>
</dbReference>
<gene>
    <name evidence="4" type="ORF">C8R41DRAFT_774843</name>
</gene>
<name>A0ABQ8VAV8_9AGAR</name>
<evidence type="ECO:0000259" key="3">
    <source>
        <dbReference type="Pfam" id="PF00561"/>
    </source>
</evidence>
<dbReference type="EMBL" id="JANVFT010000076">
    <property type="protein sequence ID" value="KAJ4474788.1"/>
    <property type="molecule type" value="Genomic_DNA"/>
</dbReference>